<reference evidence="2" key="3">
    <citation type="submission" date="2012-09" db="EMBL/GenBank/DDBJ databases">
        <authorList>
            <consortium name="VectorBase"/>
        </authorList>
    </citation>
    <scope>NUCLEOTIDE SEQUENCE</scope>
    <source>
        <strain evidence="2">Liverpool</strain>
    </source>
</reference>
<dbReference type="AlphaFoldDB" id="Q178I2"/>
<feature type="region of interest" description="Disordered" evidence="1">
    <location>
        <begin position="1"/>
        <end position="21"/>
    </location>
</feature>
<feature type="region of interest" description="Disordered" evidence="1">
    <location>
        <begin position="33"/>
        <end position="67"/>
    </location>
</feature>
<reference evidence="2" key="1">
    <citation type="submission" date="2005-10" db="EMBL/GenBank/DDBJ databases">
        <authorList>
            <person name="Loftus B.J."/>
            <person name="Nene V.M."/>
            <person name="Hannick L.I."/>
            <person name="Bidwell S."/>
            <person name="Haas B."/>
            <person name="Amedeo P."/>
            <person name="Orvis J."/>
            <person name="Wortman J.R."/>
            <person name="White O.R."/>
            <person name="Salzberg S."/>
            <person name="Shumway M."/>
            <person name="Koo H."/>
            <person name="Zhao Y."/>
            <person name="Holmes M."/>
            <person name="Miller J."/>
            <person name="Schatz M."/>
            <person name="Pop M."/>
            <person name="Pai G."/>
            <person name="Utterback T."/>
            <person name="Rogers Y.-H."/>
            <person name="Kravitz S."/>
            <person name="Fraser C.M."/>
        </authorList>
    </citation>
    <scope>NUCLEOTIDE SEQUENCE</scope>
    <source>
        <strain evidence="2">Liverpool</strain>
    </source>
</reference>
<accession>Q178I2</accession>
<dbReference type="PaxDb" id="7159-AAEL005887-PA"/>
<protein>
    <submittedName>
        <fullName evidence="2">AAEL005887-PA</fullName>
    </submittedName>
</protein>
<evidence type="ECO:0000313" key="2">
    <source>
        <dbReference type="EMBL" id="EAT42600.1"/>
    </source>
</evidence>
<proteinExistence type="predicted"/>
<reference evidence="2" key="2">
    <citation type="journal article" date="2007" name="Science">
        <title>Genome sequence of Aedes aegypti, a major arbovirus vector.</title>
        <authorList>
            <person name="Nene V."/>
            <person name="Wortman J.R."/>
            <person name="Lawson D."/>
            <person name="Haas B."/>
            <person name="Kodira C."/>
            <person name="Tu Z.J."/>
            <person name="Loftus B."/>
            <person name="Xi Z."/>
            <person name="Megy K."/>
            <person name="Grabherr M."/>
            <person name="Ren Q."/>
            <person name="Zdobnov E.M."/>
            <person name="Lobo N.F."/>
            <person name="Campbell K.S."/>
            <person name="Brown S.E."/>
            <person name="Bonaldo M.F."/>
            <person name="Zhu J."/>
            <person name="Sinkins S.P."/>
            <person name="Hogenkamp D.G."/>
            <person name="Amedeo P."/>
            <person name="Arensburger P."/>
            <person name="Atkinson P.W."/>
            <person name="Bidwell S."/>
            <person name="Biedler J."/>
            <person name="Birney E."/>
            <person name="Bruggner R.V."/>
            <person name="Costas J."/>
            <person name="Coy M.R."/>
            <person name="Crabtree J."/>
            <person name="Crawford M."/>
            <person name="Debruyn B."/>
            <person name="Decaprio D."/>
            <person name="Eiglmeier K."/>
            <person name="Eisenstadt E."/>
            <person name="El-Dorry H."/>
            <person name="Gelbart W.M."/>
            <person name="Gomes S.L."/>
            <person name="Hammond M."/>
            <person name="Hannick L.I."/>
            <person name="Hogan J.R."/>
            <person name="Holmes M.H."/>
            <person name="Jaffe D."/>
            <person name="Johnston J.S."/>
            <person name="Kennedy R.C."/>
            <person name="Koo H."/>
            <person name="Kravitz S."/>
            <person name="Kriventseva E.V."/>
            <person name="Kulp D."/>
            <person name="Labutti K."/>
            <person name="Lee E."/>
            <person name="Li S."/>
            <person name="Lovin D.D."/>
            <person name="Mao C."/>
            <person name="Mauceli E."/>
            <person name="Menck C.F."/>
            <person name="Miller J.R."/>
            <person name="Montgomery P."/>
            <person name="Mori A."/>
            <person name="Nascimento A.L."/>
            <person name="Naveira H.F."/>
            <person name="Nusbaum C."/>
            <person name="O'leary S."/>
            <person name="Orvis J."/>
            <person name="Pertea M."/>
            <person name="Quesneville H."/>
            <person name="Reidenbach K.R."/>
            <person name="Rogers Y.H."/>
            <person name="Roth C.W."/>
            <person name="Schneider J.R."/>
            <person name="Schatz M."/>
            <person name="Shumway M."/>
            <person name="Stanke M."/>
            <person name="Stinson E.O."/>
            <person name="Tubio J.M."/>
            <person name="Vanzee J.P."/>
            <person name="Verjovski-Almeida S."/>
            <person name="Werner D."/>
            <person name="White O."/>
            <person name="Wyder S."/>
            <person name="Zeng Q."/>
            <person name="Zhao Q."/>
            <person name="Zhao Y."/>
            <person name="Hill C.A."/>
            <person name="Raikhel A.S."/>
            <person name="Soares M.B."/>
            <person name="Knudson D.L."/>
            <person name="Lee N.H."/>
            <person name="Galagan J."/>
            <person name="Salzberg S.L."/>
            <person name="Paulsen I.T."/>
            <person name="Dimopoulos G."/>
            <person name="Collins F.H."/>
            <person name="Birren B."/>
            <person name="Fraser-Liggett C.M."/>
            <person name="Severson D.W."/>
        </authorList>
    </citation>
    <scope>NUCLEOTIDE SEQUENCE [LARGE SCALE GENOMIC DNA]</scope>
    <source>
        <strain evidence="2">Liverpool</strain>
    </source>
</reference>
<gene>
    <name evidence="2" type="ORF">AaeL_AAEL005887</name>
</gene>
<dbReference type="Proteomes" id="UP000682892">
    <property type="component" value="Chromosome 2"/>
</dbReference>
<organism evidence="2 3">
    <name type="scientific">Aedes aegypti</name>
    <name type="common">Yellowfever mosquito</name>
    <name type="synonym">Culex aegypti</name>
    <dbReference type="NCBI Taxonomy" id="7159"/>
    <lineage>
        <taxon>Eukaryota</taxon>
        <taxon>Metazoa</taxon>
        <taxon>Ecdysozoa</taxon>
        <taxon>Arthropoda</taxon>
        <taxon>Hexapoda</taxon>
        <taxon>Insecta</taxon>
        <taxon>Pterygota</taxon>
        <taxon>Neoptera</taxon>
        <taxon>Endopterygota</taxon>
        <taxon>Diptera</taxon>
        <taxon>Nematocera</taxon>
        <taxon>Culicoidea</taxon>
        <taxon>Culicidae</taxon>
        <taxon>Culicinae</taxon>
        <taxon>Aedini</taxon>
        <taxon>Aedes</taxon>
        <taxon>Stegomyia</taxon>
    </lineage>
</organism>
<evidence type="ECO:0000313" key="3">
    <source>
        <dbReference type="Proteomes" id="UP000682892"/>
    </source>
</evidence>
<dbReference type="HOGENOM" id="CLU_2814467_0_0_1"/>
<dbReference type="EMBL" id="CH477363">
    <property type="protein sequence ID" value="EAT42600.1"/>
    <property type="molecule type" value="Genomic_DNA"/>
</dbReference>
<sequence>MNYSRFHRAQPAEPRTFSRTLASHRGLEIVFPVRKREPSERGEPRGAEPPPLPVTKREEGWRIFSTK</sequence>
<evidence type="ECO:0000256" key="1">
    <source>
        <dbReference type="SAM" id="MobiDB-lite"/>
    </source>
</evidence>
<name>Q178I2_AEDAE</name>
<feature type="compositionally biased region" description="Basic and acidic residues" evidence="1">
    <location>
        <begin position="34"/>
        <end position="46"/>
    </location>
</feature>